<dbReference type="InterPro" id="IPR056423">
    <property type="entry name" value="BACK_BPM_SPOP"/>
</dbReference>
<feature type="domain" description="BTB" evidence="3">
    <location>
        <begin position="353"/>
        <end position="420"/>
    </location>
</feature>
<comment type="pathway">
    <text evidence="1">Protein modification; protein ubiquitination.</text>
</comment>
<dbReference type="InterPro" id="IPR045005">
    <property type="entry name" value="BPM1-6"/>
</dbReference>
<keyword evidence="5" id="KW-1185">Reference proteome</keyword>
<evidence type="ECO:0000313" key="4">
    <source>
        <dbReference type="EMBL" id="KAF8653749.1"/>
    </source>
</evidence>
<gene>
    <name evidence="4" type="ORF">HU200_061863</name>
</gene>
<proteinExistence type="inferred from homology"/>
<dbReference type="Pfam" id="PF24570">
    <property type="entry name" value="BACK_BPM_SPOP"/>
    <property type="match status" value="2"/>
</dbReference>
<comment type="caution">
    <text evidence="4">The sequence shown here is derived from an EMBL/GenBank/DDBJ whole genome shotgun (WGS) entry which is preliminary data.</text>
</comment>
<reference evidence="4" key="1">
    <citation type="submission" date="2020-07" db="EMBL/GenBank/DDBJ databases">
        <title>Genome sequence and genetic diversity analysis of an under-domesticated orphan crop, white fonio (Digitaria exilis).</title>
        <authorList>
            <person name="Bennetzen J.L."/>
            <person name="Chen S."/>
            <person name="Ma X."/>
            <person name="Wang X."/>
            <person name="Yssel A.E.J."/>
            <person name="Chaluvadi S.R."/>
            <person name="Johnson M."/>
            <person name="Gangashetty P."/>
            <person name="Hamidou F."/>
            <person name="Sanogo M.D."/>
            <person name="Zwaenepoel A."/>
            <person name="Wallace J."/>
            <person name="Van De Peer Y."/>
            <person name="Van Deynze A."/>
        </authorList>
    </citation>
    <scope>NUCLEOTIDE SEQUENCE</scope>
    <source>
        <tissue evidence="4">Leaves</tissue>
    </source>
</reference>
<sequence>MTRPGQLFMRDHEHVRYGPADVSFSTRQFRRSMLGGPRTWPKFYYYYCTREREQMLRFIYTDELPRDEELGETSSSAANEVFHDLLAAPDMFHATWEFSRFAKRTDLESSSYIKDGHVTFMFVVIVLPGDEGEGPIALPSSDDIIGGDVSHIAVPPSDIGDNLGHLLDGGDGSDVSFDVAGETFHAHRAVLVARSPVFKAQLLGSMADASTDRITLHSIHPETFRFLLRFIYTDALQGGHDEELEGSSSSSKAMERLEDLLVAADMFQLDRLKLVCAQKLWERVSPDNVAAMLGFAETHGCPELKKRCIDFFVVEKNFRRVALTEGYMRLMQSFPSVIEEIRTRRMLDSGEGSDVAFSVGCETFPAHRAVLASRSPVFRAELLGPMAESTMPTITLLDMDPGVFSAMLRFMYTDSLPEDEDAGDDLHLLHGLLVAADRYAVETLKLVCEQRMSEVVTAENVVRVHGCPELKRRCLEFLAMEDKNLEEAAMTPEYQQLVESFPSVVEKIRARVEEDRERRRVALLEKKKASTSSSFSAVSFYDRSASTAFDPFQIQKLEWLSRIRPGPLYTRAGDPQVHGAQQQPRHQA</sequence>
<comment type="similarity">
    <text evidence="2">Belongs to the Tdpoz family.</text>
</comment>
<dbReference type="SUPFAM" id="SSF54695">
    <property type="entry name" value="POZ domain"/>
    <property type="match status" value="2"/>
</dbReference>
<evidence type="ECO:0000256" key="2">
    <source>
        <dbReference type="ARBA" id="ARBA00010846"/>
    </source>
</evidence>
<dbReference type="InterPro" id="IPR000210">
    <property type="entry name" value="BTB/POZ_dom"/>
</dbReference>
<evidence type="ECO:0000256" key="1">
    <source>
        <dbReference type="ARBA" id="ARBA00004906"/>
    </source>
</evidence>
<organism evidence="4 5">
    <name type="scientific">Digitaria exilis</name>
    <dbReference type="NCBI Taxonomy" id="1010633"/>
    <lineage>
        <taxon>Eukaryota</taxon>
        <taxon>Viridiplantae</taxon>
        <taxon>Streptophyta</taxon>
        <taxon>Embryophyta</taxon>
        <taxon>Tracheophyta</taxon>
        <taxon>Spermatophyta</taxon>
        <taxon>Magnoliopsida</taxon>
        <taxon>Liliopsida</taxon>
        <taxon>Poales</taxon>
        <taxon>Poaceae</taxon>
        <taxon>PACMAD clade</taxon>
        <taxon>Panicoideae</taxon>
        <taxon>Panicodae</taxon>
        <taxon>Paniceae</taxon>
        <taxon>Anthephorinae</taxon>
        <taxon>Digitaria</taxon>
    </lineage>
</organism>
<dbReference type="PROSITE" id="PS50097">
    <property type="entry name" value="BTB"/>
    <property type="match status" value="2"/>
</dbReference>
<dbReference type="Gene3D" id="1.25.40.420">
    <property type="match status" value="1"/>
</dbReference>
<dbReference type="PANTHER" id="PTHR26379:SF446">
    <property type="entry name" value="BTB_POZ AND MATH DOMAIN-CONTAINING PROTEIN 1"/>
    <property type="match status" value="1"/>
</dbReference>
<dbReference type="Proteomes" id="UP000636709">
    <property type="component" value="Unassembled WGS sequence"/>
</dbReference>
<dbReference type="GO" id="GO:0016567">
    <property type="term" value="P:protein ubiquitination"/>
    <property type="evidence" value="ECO:0007669"/>
    <property type="project" value="InterPro"/>
</dbReference>
<evidence type="ECO:0000259" key="3">
    <source>
        <dbReference type="PROSITE" id="PS50097"/>
    </source>
</evidence>
<dbReference type="EMBL" id="JACEFO010002617">
    <property type="protein sequence ID" value="KAF8653749.1"/>
    <property type="molecule type" value="Genomic_DNA"/>
</dbReference>
<dbReference type="CDD" id="cd14733">
    <property type="entry name" value="BACK"/>
    <property type="match status" value="2"/>
</dbReference>
<dbReference type="Pfam" id="PF00651">
    <property type="entry name" value="BTB"/>
    <property type="match status" value="2"/>
</dbReference>
<name>A0A835A691_9POAL</name>
<dbReference type="Gene3D" id="3.30.710.10">
    <property type="entry name" value="Potassium Channel Kv1.1, Chain A"/>
    <property type="match status" value="2"/>
</dbReference>
<dbReference type="PANTHER" id="PTHR26379">
    <property type="entry name" value="BTB/POZ AND MATH DOMAIN-CONTAINING PROTEIN 1"/>
    <property type="match status" value="1"/>
</dbReference>
<evidence type="ECO:0000313" key="5">
    <source>
        <dbReference type="Proteomes" id="UP000636709"/>
    </source>
</evidence>
<dbReference type="SMART" id="SM00225">
    <property type="entry name" value="BTB"/>
    <property type="match status" value="2"/>
</dbReference>
<feature type="domain" description="BTB" evidence="3">
    <location>
        <begin position="173"/>
        <end position="240"/>
    </location>
</feature>
<accession>A0A835A691</accession>
<protein>
    <recommendedName>
        <fullName evidence="3">BTB domain-containing protein</fullName>
    </recommendedName>
</protein>
<dbReference type="AlphaFoldDB" id="A0A835A691"/>
<dbReference type="InterPro" id="IPR011333">
    <property type="entry name" value="SKP1/BTB/POZ_sf"/>
</dbReference>
<dbReference type="OrthoDB" id="6359816at2759"/>